<dbReference type="InParanoid" id="A0A7R8USV6"/>
<proteinExistence type="predicted"/>
<sequence>MNVRSMRRVQATLSYYRQKFNLHLHLLGENDGILWVPRRITFAQFRSYALPKVQLVLTDQQQQMSAVEEMWAFYISWMNECEQTVSKQYGIMQTEQEVPDINPTEIHSQYDDNMYEYLEEYQIDDGDGNIEDKDQEVPLL</sequence>
<evidence type="ECO:0000313" key="2">
    <source>
        <dbReference type="Proteomes" id="UP000594454"/>
    </source>
</evidence>
<dbReference type="Proteomes" id="UP000594454">
    <property type="component" value="Chromosome 3"/>
</dbReference>
<gene>
    <name evidence="1" type="ORF">HERILL_LOCUS9200</name>
</gene>
<reference evidence="1 2" key="1">
    <citation type="submission" date="2020-11" db="EMBL/GenBank/DDBJ databases">
        <authorList>
            <person name="Wallbank WR R."/>
            <person name="Pardo Diaz C."/>
            <person name="Kozak K."/>
            <person name="Martin S."/>
            <person name="Jiggins C."/>
            <person name="Moest M."/>
            <person name="Warren A I."/>
            <person name="Generalovic N T."/>
            <person name="Byers J.R.P. K."/>
            <person name="Montejo-Kovacevich G."/>
            <person name="Yen C E."/>
        </authorList>
    </citation>
    <scope>NUCLEOTIDE SEQUENCE [LARGE SCALE GENOMIC DNA]</scope>
</reference>
<keyword evidence="2" id="KW-1185">Reference proteome</keyword>
<organism evidence="1 2">
    <name type="scientific">Hermetia illucens</name>
    <name type="common">Black soldier fly</name>
    <dbReference type="NCBI Taxonomy" id="343691"/>
    <lineage>
        <taxon>Eukaryota</taxon>
        <taxon>Metazoa</taxon>
        <taxon>Ecdysozoa</taxon>
        <taxon>Arthropoda</taxon>
        <taxon>Hexapoda</taxon>
        <taxon>Insecta</taxon>
        <taxon>Pterygota</taxon>
        <taxon>Neoptera</taxon>
        <taxon>Endopterygota</taxon>
        <taxon>Diptera</taxon>
        <taxon>Brachycera</taxon>
        <taxon>Stratiomyomorpha</taxon>
        <taxon>Stratiomyidae</taxon>
        <taxon>Hermetiinae</taxon>
        <taxon>Hermetia</taxon>
    </lineage>
</organism>
<evidence type="ECO:0000313" key="1">
    <source>
        <dbReference type="EMBL" id="CAD7086424.1"/>
    </source>
</evidence>
<protein>
    <submittedName>
        <fullName evidence="1">Uncharacterized protein</fullName>
    </submittedName>
</protein>
<accession>A0A7R8USV6</accession>
<dbReference type="AlphaFoldDB" id="A0A7R8USV6"/>
<dbReference type="EMBL" id="LR899011">
    <property type="protein sequence ID" value="CAD7086424.1"/>
    <property type="molecule type" value="Genomic_DNA"/>
</dbReference>
<name>A0A7R8USV6_HERIL</name>